<sequence length="128" mass="14491">MICDVWGPQMLRSVNYPLTPAHRPHRVIAYEEMTFLSTSGSTNLRIIEMWRLIDVNLLGIGNVSVAFSPQICPRRDVVAKAPRTVQSFIGCWCRLICAASRVLCIRAVSCPVRGLLFQDPVRAEFRLF</sequence>
<gene>
    <name evidence="1" type="ORF">NTEN_LOCUS17384</name>
</gene>
<evidence type="ECO:0000313" key="1">
    <source>
        <dbReference type="EMBL" id="CAB0012681.1"/>
    </source>
</evidence>
<keyword evidence="2" id="KW-1185">Reference proteome</keyword>
<evidence type="ECO:0000313" key="2">
    <source>
        <dbReference type="Proteomes" id="UP000479000"/>
    </source>
</evidence>
<accession>A0A6H5H5R9</accession>
<protein>
    <submittedName>
        <fullName evidence="1">Uncharacterized protein</fullName>
    </submittedName>
</protein>
<dbReference type="AlphaFoldDB" id="A0A6H5H5R9"/>
<dbReference type="EMBL" id="CADCXU010025618">
    <property type="protein sequence ID" value="CAB0012681.1"/>
    <property type="molecule type" value="Genomic_DNA"/>
</dbReference>
<dbReference type="Proteomes" id="UP000479000">
    <property type="component" value="Unassembled WGS sequence"/>
</dbReference>
<organism evidence="1 2">
    <name type="scientific">Nesidiocoris tenuis</name>
    <dbReference type="NCBI Taxonomy" id="355587"/>
    <lineage>
        <taxon>Eukaryota</taxon>
        <taxon>Metazoa</taxon>
        <taxon>Ecdysozoa</taxon>
        <taxon>Arthropoda</taxon>
        <taxon>Hexapoda</taxon>
        <taxon>Insecta</taxon>
        <taxon>Pterygota</taxon>
        <taxon>Neoptera</taxon>
        <taxon>Paraneoptera</taxon>
        <taxon>Hemiptera</taxon>
        <taxon>Heteroptera</taxon>
        <taxon>Panheteroptera</taxon>
        <taxon>Cimicomorpha</taxon>
        <taxon>Miridae</taxon>
        <taxon>Dicyphina</taxon>
        <taxon>Nesidiocoris</taxon>
    </lineage>
</organism>
<reference evidence="1 2" key="1">
    <citation type="submission" date="2020-02" db="EMBL/GenBank/DDBJ databases">
        <authorList>
            <person name="Ferguson B K."/>
        </authorList>
    </citation>
    <scope>NUCLEOTIDE SEQUENCE [LARGE SCALE GENOMIC DNA]</scope>
</reference>
<proteinExistence type="predicted"/>
<name>A0A6H5H5R9_9HEMI</name>